<dbReference type="AlphaFoldDB" id="A0A840IF57"/>
<dbReference type="SUPFAM" id="SSF46626">
    <property type="entry name" value="Cytochrome c"/>
    <property type="match status" value="1"/>
</dbReference>
<dbReference type="GO" id="GO:0046872">
    <property type="term" value="F:metal ion binding"/>
    <property type="evidence" value="ECO:0007669"/>
    <property type="project" value="UniProtKB-KW"/>
</dbReference>
<feature type="chain" id="PRO_5032415025" evidence="6">
    <location>
        <begin position="23"/>
        <end position="160"/>
    </location>
</feature>
<evidence type="ECO:0000313" key="9">
    <source>
        <dbReference type="Proteomes" id="UP000585272"/>
    </source>
</evidence>
<reference evidence="8 9" key="1">
    <citation type="submission" date="2020-08" db="EMBL/GenBank/DDBJ databases">
        <title>Genomic Encyclopedia of Archaeal and Bacterial Type Strains, Phase II (KMG-II): from individual species to whole genera.</title>
        <authorList>
            <person name="Goeker M."/>
        </authorList>
    </citation>
    <scope>NUCLEOTIDE SEQUENCE [LARGE SCALE GENOMIC DNA]</scope>
    <source>
        <strain evidence="8 9">DSM 23288</strain>
    </source>
</reference>
<keyword evidence="9" id="KW-1185">Reference proteome</keyword>
<gene>
    <name evidence="8" type="ORF">BDZ31_003041</name>
</gene>
<protein>
    <submittedName>
        <fullName evidence="8">Mono/diheme cytochrome c family protein</fullName>
    </submittedName>
</protein>
<keyword evidence="3 4" id="KW-0408">Iron</keyword>
<dbReference type="GO" id="GO:0020037">
    <property type="term" value="F:heme binding"/>
    <property type="evidence" value="ECO:0007669"/>
    <property type="project" value="InterPro"/>
</dbReference>
<keyword evidence="1 4" id="KW-0349">Heme</keyword>
<keyword evidence="2 4" id="KW-0479">Metal-binding</keyword>
<evidence type="ECO:0000313" key="8">
    <source>
        <dbReference type="EMBL" id="MBB4663446.1"/>
    </source>
</evidence>
<dbReference type="EMBL" id="JACHNU010000004">
    <property type="protein sequence ID" value="MBB4663446.1"/>
    <property type="molecule type" value="Genomic_DNA"/>
</dbReference>
<evidence type="ECO:0000256" key="2">
    <source>
        <dbReference type="ARBA" id="ARBA00022723"/>
    </source>
</evidence>
<organism evidence="8 9">
    <name type="scientific">Conexibacter arvalis</name>
    <dbReference type="NCBI Taxonomy" id="912552"/>
    <lineage>
        <taxon>Bacteria</taxon>
        <taxon>Bacillati</taxon>
        <taxon>Actinomycetota</taxon>
        <taxon>Thermoleophilia</taxon>
        <taxon>Solirubrobacterales</taxon>
        <taxon>Conexibacteraceae</taxon>
        <taxon>Conexibacter</taxon>
    </lineage>
</organism>
<feature type="domain" description="Cytochrome c" evidence="7">
    <location>
        <begin position="69"/>
        <end position="158"/>
    </location>
</feature>
<name>A0A840IF57_9ACTN</name>
<dbReference type="GO" id="GO:0009055">
    <property type="term" value="F:electron transfer activity"/>
    <property type="evidence" value="ECO:0007669"/>
    <property type="project" value="InterPro"/>
</dbReference>
<dbReference type="Proteomes" id="UP000585272">
    <property type="component" value="Unassembled WGS sequence"/>
</dbReference>
<dbReference type="Gene3D" id="1.10.760.10">
    <property type="entry name" value="Cytochrome c-like domain"/>
    <property type="match status" value="1"/>
</dbReference>
<accession>A0A840IF57</accession>
<proteinExistence type="predicted"/>
<evidence type="ECO:0000256" key="6">
    <source>
        <dbReference type="SAM" id="SignalP"/>
    </source>
</evidence>
<evidence type="ECO:0000256" key="4">
    <source>
        <dbReference type="PROSITE-ProRule" id="PRU00433"/>
    </source>
</evidence>
<dbReference type="RefSeq" id="WP_183343176.1">
    <property type="nucleotide sequence ID" value="NZ_JACHNU010000004.1"/>
</dbReference>
<dbReference type="PROSITE" id="PS51007">
    <property type="entry name" value="CYTC"/>
    <property type="match status" value="1"/>
</dbReference>
<feature type="compositionally biased region" description="Low complexity" evidence="5">
    <location>
        <begin position="39"/>
        <end position="66"/>
    </location>
</feature>
<feature type="region of interest" description="Disordered" evidence="5">
    <location>
        <begin position="30"/>
        <end position="66"/>
    </location>
</feature>
<evidence type="ECO:0000256" key="1">
    <source>
        <dbReference type="ARBA" id="ARBA00022617"/>
    </source>
</evidence>
<sequence length="160" mass="15863">MHLPRMRLLAVAGACGAVLALAACGDDGGGETTSGGGAASSIRTALETTTRPLTTTLPETTTTGPAGSAVLATGREAFDSNGCGSCHTLAAADATGSVGPDLDEVLPGRSAAFIHQSIVDPDAVIAPGFAAGTMPTDFGQRIPRAQLAALVTFLRTQAGR</sequence>
<feature type="signal peptide" evidence="6">
    <location>
        <begin position="1"/>
        <end position="22"/>
    </location>
</feature>
<dbReference type="InterPro" id="IPR009056">
    <property type="entry name" value="Cyt_c-like_dom"/>
</dbReference>
<dbReference type="Pfam" id="PF00034">
    <property type="entry name" value="Cytochrom_C"/>
    <property type="match status" value="1"/>
</dbReference>
<evidence type="ECO:0000256" key="3">
    <source>
        <dbReference type="ARBA" id="ARBA00023004"/>
    </source>
</evidence>
<dbReference type="InterPro" id="IPR036909">
    <property type="entry name" value="Cyt_c-like_dom_sf"/>
</dbReference>
<evidence type="ECO:0000256" key="5">
    <source>
        <dbReference type="SAM" id="MobiDB-lite"/>
    </source>
</evidence>
<keyword evidence="6" id="KW-0732">Signal</keyword>
<comment type="caution">
    <text evidence="8">The sequence shown here is derived from an EMBL/GenBank/DDBJ whole genome shotgun (WGS) entry which is preliminary data.</text>
</comment>
<dbReference type="PROSITE" id="PS51257">
    <property type="entry name" value="PROKAR_LIPOPROTEIN"/>
    <property type="match status" value="1"/>
</dbReference>
<evidence type="ECO:0000259" key="7">
    <source>
        <dbReference type="PROSITE" id="PS51007"/>
    </source>
</evidence>